<accession>A0A8H7T482</accession>
<dbReference type="EMBL" id="JAFJYH010000413">
    <property type="protein sequence ID" value="KAG4412067.1"/>
    <property type="molecule type" value="Genomic_DNA"/>
</dbReference>
<protein>
    <submittedName>
        <fullName evidence="1">Uncharacterized protein</fullName>
    </submittedName>
</protein>
<sequence length="114" mass="13274">MMLLPSGFNSIFTLGGPHHEIMKVTLRSGETFSFDITGAQYGYPEPITPWKTYHEERVLENIKTSPAPHSKDLIQVAEYSLARMIHFYNDGSWVYHPKQTRVQRYNERYELPLA</sequence>
<dbReference type="Proteomes" id="UP000664132">
    <property type="component" value="Unassembled WGS sequence"/>
</dbReference>
<comment type="caution">
    <text evidence="1">The sequence shown here is derived from an EMBL/GenBank/DDBJ whole genome shotgun (WGS) entry which is preliminary data.</text>
</comment>
<gene>
    <name evidence="1" type="ORF">IFR04_014807</name>
</gene>
<dbReference type="OrthoDB" id="432970at2759"/>
<name>A0A8H7T482_9HELO</name>
<evidence type="ECO:0000313" key="2">
    <source>
        <dbReference type="Proteomes" id="UP000664132"/>
    </source>
</evidence>
<keyword evidence="2" id="KW-1185">Reference proteome</keyword>
<dbReference type="AlphaFoldDB" id="A0A8H7T482"/>
<evidence type="ECO:0000313" key="1">
    <source>
        <dbReference type="EMBL" id="KAG4412067.1"/>
    </source>
</evidence>
<reference evidence="1" key="1">
    <citation type="submission" date="2021-02" db="EMBL/GenBank/DDBJ databases">
        <title>Genome sequence Cadophora malorum strain M34.</title>
        <authorList>
            <person name="Stefanovic E."/>
            <person name="Vu D."/>
            <person name="Scully C."/>
            <person name="Dijksterhuis J."/>
            <person name="Roader J."/>
            <person name="Houbraken J."/>
        </authorList>
    </citation>
    <scope>NUCLEOTIDE SEQUENCE</scope>
    <source>
        <strain evidence="1">M34</strain>
    </source>
</reference>
<organism evidence="1 2">
    <name type="scientific">Cadophora malorum</name>
    <dbReference type="NCBI Taxonomy" id="108018"/>
    <lineage>
        <taxon>Eukaryota</taxon>
        <taxon>Fungi</taxon>
        <taxon>Dikarya</taxon>
        <taxon>Ascomycota</taxon>
        <taxon>Pezizomycotina</taxon>
        <taxon>Leotiomycetes</taxon>
        <taxon>Helotiales</taxon>
        <taxon>Ploettnerulaceae</taxon>
        <taxon>Cadophora</taxon>
    </lineage>
</organism>
<proteinExistence type="predicted"/>